<protein>
    <submittedName>
        <fullName evidence="2">Uncharacterized protein</fullName>
    </submittedName>
</protein>
<gene>
    <name evidence="2" type="ORF">K452DRAFT_292125</name>
</gene>
<reference evidence="2" key="1">
    <citation type="journal article" date="2020" name="Stud. Mycol.">
        <title>101 Dothideomycetes genomes: a test case for predicting lifestyles and emergence of pathogens.</title>
        <authorList>
            <person name="Haridas S."/>
            <person name="Albert R."/>
            <person name="Binder M."/>
            <person name="Bloem J."/>
            <person name="Labutti K."/>
            <person name="Salamov A."/>
            <person name="Andreopoulos B."/>
            <person name="Baker S."/>
            <person name="Barry K."/>
            <person name="Bills G."/>
            <person name="Bluhm B."/>
            <person name="Cannon C."/>
            <person name="Castanera R."/>
            <person name="Culley D."/>
            <person name="Daum C."/>
            <person name="Ezra D."/>
            <person name="Gonzalez J."/>
            <person name="Henrissat B."/>
            <person name="Kuo A."/>
            <person name="Liang C."/>
            <person name="Lipzen A."/>
            <person name="Lutzoni F."/>
            <person name="Magnuson J."/>
            <person name="Mondo S."/>
            <person name="Nolan M."/>
            <person name="Ohm R."/>
            <person name="Pangilinan J."/>
            <person name="Park H.-J."/>
            <person name="Ramirez L."/>
            <person name="Alfaro M."/>
            <person name="Sun H."/>
            <person name="Tritt A."/>
            <person name="Yoshinaga Y."/>
            <person name="Zwiers L.-H."/>
            <person name="Turgeon B."/>
            <person name="Goodwin S."/>
            <person name="Spatafora J."/>
            <person name="Crous P."/>
            <person name="Grigoriev I."/>
        </authorList>
    </citation>
    <scope>NUCLEOTIDE SEQUENCE</scope>
    <source>
        <strain evidence="2">CBS 121167</strain>
    </source>
</reference>
<dbReference type="EMBL" id="ML995512">
    <property type="protein sequence ID" value="KAF2136805.1"/>
    <property type="molecule type" value="Genomic_DNA"/>
</dbReference>
<feature type="region of interest" description="Disordered" evidence="1">
    <location>
        <begin position="34"/>
        <end position="65"/>
    </location>
</feature>
<evidence type="ECO:0000256" key="1">
    <source>
        <dbReference type="SAM" id="MobiDB-lite"/>
    </source>
</evidence>
<dbReference type="AlphaFoldDB" id="A0A6A6B0N7"/>
<dbReference type="Proteomes" id="UP000799438">
    <property type="component" value="Unassembled WGS sequence"/>
</dbReference>
<evidence type="ECO:0000313" key="2">
    <source>
        <dbReference type="EMBL" id="KAF2136805.1"/>
    </source>
</evidence>
<accession>A0A6A6B0N7</accession>
<evidence type="ECO:0000313" key="3">
    <source>
        <dbReference type="Proteomes" id="UP000799438"/>
    </source>
</evidence>
<keyword evidence="3" id="KW-1185">Reference proteome</keyword>
<sequence length="137" mass="14547">MWMQACVLVISITVLKLNLYFLTPQTLRLTHPPTNTLYAPSSKPAAPPAAPPASQRHTPRLTHATRPIQVQNNTTNVRHHTAKSIGIVDAYTQVPNPDTARSVTLDLGCGGAVPGSGLAAASCAFGNPRILADQFSI</sequence>
<organism evidence="2 3">
    <name type="scientific">Aplosporella prunicola CBS 121167</name>
    <dbReference type="NCBI Taxonomy" id="1176127"/>
    <lineage>
        <taxon>Eukaryota</taxon>
        <taxon>Fungi</taxon>
        <taxon>Dikarya</taxon>
        <taxon>Ascomycota</taxon>
        <taxon>Pezizomycotina</taxon>
        <taxon>Dothideomycetes</taxon>
        <taxon>Dothideomycetes incertae sedis</taxon>
        <taxon>Botryosphaeriales</taxon>
        <taxon>Aplosporellaceae</taxon>
        <taxon>Aplosporella</taxon>
    </lineage>
</organism>
<name>A0A6A6B0N7_9PEZI</name>
<dbReference type="RefSeq" id="XP_033392523.1">
    <property type="nucleotide sequence ID" value="XM_033541307.1"/>
</dbReference>
<dbReference type="GeneID" id="54298803"/>
<proteinExistence type="predicted"/>